<dbReference type="PANTHER" id="PTHR38462:SF1">
    <property type="entry name" value="YPRB RIBONUCLEASE H-LIKE DOMAIN-CONTAINING PROTEIN"/>
    <property type="match status" value="1"/>
</dbReference>
<evidence type="ECO:0000313" key="3">
    <source>
        <dbReference type="Proteomes" id="UP000320781"/>
    </source>
</evidence>
<feature type="domain" description="YprB ribonuclease H-like" evidence="1">
    <location>
        <begin position="88"/>
        <end position="236"/>
    </location>
</feature>
<dbReference type="InterPro" id="IPR012337">
    <property type="entry name" value="RNaseH-like_sf"/>
</dbReference>
<dbReference type="GO" id="GO:0004527">
    <property type="term" value="F:exonuclease activity"/>
    <property type="evidence" value="ECO:0007669"/>
    <property type="project" value="UniProtKB-KW"/>
</dbReference>
<accession>A0A523QI28</accession>
<keyword evidence="2" id="KW-0378">Hydrolase</keyword>
<keyword evidence="2" id="KW-0540">Nuclease</keyword>
<evidence type="ECO:0000313" key="2">
    <source>
        <dbReference type="EMBL" id="TES85185.1"/>
    </source>
</evidence>
<dbReference type="InterPro" id="IPR038720">
    <property type="entry name" value="YprB_RNase_H-like_dom"/>
</dbReference>
<dbReference type="PANTHER" id="PTHR38462">
    <property type="entry name" value="EXONUCLEASE-LIKE PROTEIN"/>
    <property type="match status" value="1"/>
</dbReference>
<dbReference type="SUPFAM" id="SSF53098">
    <property type="entry name" value="Ribonuclease H-like"/>
    <property type="match status" value="1"/>
</dbReference>
<name>A0A523QI28_UNCAE</name>
<dbReference type="AlphaFoldDB" id="A0A523QI28"/>
<protein>
    <submittedName>
        <fullName evidence="2">Exonuclease</fullName>
    </submittedName>
</protein>
<dbReference type="Pfam" id="PF13482">
    <property type="entry name" value="RNase_H_2"/>
    <property type="match status" value="1"/>
</dbReference>
<reference evidence="2 3" key="1">
    <citation type="submission" date="2019-03" db="EMBL/GenBank/DDBJ databases">
        <title>Metabolic potential of uncultured bacteria and archaea associated with petroleum seepage in deep-sea sediments.</title>
        <authorList>
            <person name="Dong X."/>
            <person name="Hubert C."/>
        </authorList>
    </citation>
    <scope>NUCLEOTIDE SEQUENCE [LARGE SCALE GENOMIC DNA]</scope>
    <source>
        <strain evidence="2">E44_bin92</strain>
    </source>
</reference>
<keyword evidence="2" id="KW-0269">Exonuclease</keyword>
<evidence type="ECO:0000259" key="1">
    <source>
        <dbReference type="Pfam" id="PF13482"/>
    </source>
</evidence>
<dbReference type="EMBL" id="SOKU01000247">
    <property type="protein sequence ID" value="TES85185.1"/>
    <property type="molecule type" value="Genomic_DNA"/>
</dbReference>
<sequence>MLRHTFIHIPGIGPKTEWKLWERGIISWEGYLANSALSGLSRQSRADLDRYIERSIEALADGDALFFEHLLPGREIWRIYAEFKGGSVFLDIETTGLGGGGNYITVIGLFDGREMKTFIEGQNLEDFPTELEKYSVIVTYGGKCFDVPFIASEFKDFRFTQAHIDLRYVLHRVGYSGGLKQIEANLGIQREKGLRDIDGYLATILWQRHLEGDQRALPALVRYNMEDAVNLKYLMEFGYNRMIDSLPISIDHLNPGKKTKVDLTFDCGIVEEIRYEMS</sequence>
<comment type="caution">
    <text evidence="2">The sequence shown here is derived from an EMBL/GenBank/DDBJ whole genome shotgun (WGS) entry which is preliminary data.</text>
</comment>
<gene>
    <name evidence="2" type="ORF">E3J95_05000</name>
</gene>
<organism evidence="2 3">
    <name type="scientific">Aerophobetes bacterium</name>
    <dbReference type="NCBI Taxonomy" id="2030807"/>
    <lineage>
        <taxon>Bacteria</taxon>
        <taxon>Candidatus Aerophobota</taxon>
    </lineage>
</organism>
<dbReference type="Proteomes" id="UP000320781">
    <property type="component" value="Unassembled WGS sequence"/>
</dbReference>
<proteinExistence type="predicted"/>